<gene>
    <name evidence="3" type="ORF">Aco03nite_017920</name>
</gene>
<dbReference type="InterPro" id="IPR009597">
    <property type="entry name" value="DUF1206"/>
</dbReference>
<dbReference type="Proteomes" id="UP000612282">
    <property type="component" value="Unassembled WGS sequence"/>
</dbReference>
<feature type="domain" description="DUF1206" evidence="2">
    <location>
        <begin position="214"/>
        <end position="283"/>
    </location>
</feature>
<feature type="transmembrane region" description="Helical" evidence="1">
    <location>
        <begin position="166"/>
        <end position="187"/>
    </location>
</feature>
<accession>A0ABQ3X4R1</accession>
<dbReference type="EMBL" id="BOMG01000027">
    <property type="protein sequence ID" value="GID53388.1"/>
    <property type="molecule type" value="Genomic_DNA"/>
</dbReference>
<keyword evidence="4" id="KW-1185">Reference proteome</keyword>
<feature type="transmembrane region" description="Helical" evidence="1">
    <location>
        <begin position="255"/>
        <end position="278"/>
    </location>
</feature>
<evidence type="ECO:0000313" key="4">
    <source>
        <dbReference type="Proteomes" id="UP000612282"/>
    </source>
</evidence>
<reference evidence="3 4" key="1">
    <citation type="submission" date="2021-01" db="EMBL/GenBank/DDBJ databases">
        <title>Whole genome shotgun sequence of Actinoplanes couchii NBRC 106145.</title>
        <authorList>
            <person name="Komaki H."/>
            <person name="Tamura T."/>
        </authorList>
    </citation>
    <scope>NUCLEOTIDE SEQUENCE [LARGE SCALE GENOMIC DNA]</scope>
    <source>
        <strain evidence="3 4">NBRC 106145</strain>
    </source>
</reference>
<sequence>MTIEAPGHICGMSTAASNVKHHASRAAESKPLEYLARGGFIGYGIIHLLFAWIALQVAFGGSGQDSDQGGALQEIAKQPFGKTLLIVIAVGLGAMAIWQAFEAAIGESGPKDRRAMAERVLNGARAILYTYLAWNAVKVVQGAGTSMGDSNAGMTAGLMDSSGGRILVGLVGLIVLGVGVGMAIYGYKKKFTRHLKTQEMPAGTRKPIIRLGMAGYMSKGTAYAIAGLLVVSAAVNYDPEKARGLDAALKTLAGYSWGVWLLVLIAAGIAAFGVYCLAQSKYRKI</sequence>
<keyword evidence="1" id="KW-0472">Membrane</keyword>
<feature type="domain" description="DUF1206" evidence="2">
    <location>
        <begin position="124"/>
        <end position="188"/>
    </location>
</feature>
<feature type="domain" description="DUF1206" evidence="2">
    <location>
        <begin position="39"/>
        <end position="105"/>
    </location>
</feature>
<feature type="transmembrane region" description="Helical" evidence="1">
    <location>
        <begin position="40"/>
        <end position="59"/>
    </location>
</feature>
<organism evidence="3 4">
    <name type="scientific">Actinoplanes couchii</name>
    <dbReference type="NCBI Taxonomy" id="403638"/>
    <lineage>
        <taxon>Bacteria</taxon>
        <taxon>Bacillati</taxon>
        <taxon>Actinomycetota</taxon>
        <taxon>Actinomycetes</taxon>
        <taxon>Micromonosporales</taxon>
        <taxon>Micromonosporaceae</taxon>
        <taxon>Actinoplanes</taxon>
    </lineage>
</organism>
<feature type="transmembrane region" description="Helical" evidence="1">
    <location>
        <begin position="80"/>
        <end position="101"/>
    </location>
</feature>
<evidence type="ECO:0000256" key="1">
    <source>
        <dbReference type="SAM" id="Phobius"/>
    </source>
</evidence>
<name>A0ABQ3X4R1_9ACTN</name>
<protein>
    <recommendedName>
        <fullName evidence="2">DUF1206 domain-containing protein</fullName>
    </recommendedName>
</protein>
<keyword evidence="1" id="KW-1133">Transmembrane helix</keyword>
<feature type="transmembrane region" description="Helical" evidence="1">
    <location>
        <begin position="208"/>
        <end position="235"/>
    </location>
</feature>
<proteinExistence type="predicted"/>
<evidence type="ECO:0000259" key="2">
    <source>
        <dbReference type="Pfam" id="PF06724"/>
    </source>
</evidence>
<comment type="caution">
    <text evidence="3">The sequence shown here is derived from an EMBL/GenBank/DDBJ whole genome shotgun (WGS) entry which is preliminary data.</text>
</comment>
<keyword evidence="1" id="KW-0812">Transmembrane</keyword>
<evidence type="ECO:0000313" key="3">
    <source>
        <dbReference type="EMBL" id="GID53388.1"/>
    </source>
</evidence>
<dbReference type="Pfam" id="PF06724">
    <property type="entry name" value="DUF1206"/>
    <property type="match status" value="3"/>
</dbReference>